<organism evidence="2 3">
    <name type="scientific">Pseudomonas corrugata</name>
    <dbReference type="NCBI Taxonomy" id="47879"/>
    <lineage>
        <taxon>Bacteria</taxon>
        <taxon>Pseudomonadati</taxon>
        <taxon>Pseudomonadota</taxon>
        <taxon>Gammaproteobacteria</taxon>
        <taxon>Pseudomonadales</taxon>
        <taxon>Pseudomonadaceae</taxon>
        <taxon>Pseudomonas</taxon>
    </lineage>
</organism>
<evidence type="ECO:0000259" key="1">
    <source>
        <dbReference type="Pfam" id="PF04862"/>
    </source>
</evidence>
<dbReference type="EMBL" id="RBOJ01000016">
    <property type="protein sequence ID" value="RMM54890.1"/>
    <property type="molecule type" value="Genomic_DNA"/>
</dbReference>
<dbReference type="STRING" id="47879.AXG94_21365"/>
<name>A0A3M3EZ54_9PSED</name>
<dbReference type="InterPro" id="IPR006946">
    <property type="entry name" value="DGR2-like_dom"/>
</dbReference>
<dbReference type="Gene3D" id="2.60.120.260">
    <property type="entry name" value="Galactose-binding domain-like"/>
    <property type="match status" value="1"/>
</dbReference>
<dbReference type="Pfam" id="PF04862">
    <property type="entry name" value="DUF642"/>
    <property type="match status" value="1"/>
</dbReference>
<protein>
    <recommendedName>
        <fullName evidence="1">DUF642 domain-containing protein</fullName>
    </recommendedName>
</protein>
<gene>
    <name evidence="2" type="ORF">ALQ77_02163</name>
</gene>
<feature type="domain" description="DUF642" evidence="1">
    <location>
        <begin position="44"/>
        <end position="205"/>
    </location>
</feature>
<dbReference type="Proteomes" id="UP000270661">
    <property type="component" value="Unassembled WGS sequence"/>
</dbReference>
<sequence length="208" mass="22079">MRNAPRKNIDSSGESMKKIKKLIGSFVLSMAMLAVGSSAFAANLVVNGSFETPGCGNDCVLNTPAQADFVTGWTTFLSGVEYINVRAAIGSSVAAEGAMSVDLANYTYQNGGGIQQNISTVVGAGYRLTFSAGSSKYVNRTGTGIINVKVAGQAARFDTPVATSDATVWETRTYDFTAVSDQTTLSFWNEQDPNAHFAFVDNVIVERL</sequence>
<reference evidence="2 3" key="1">
    <citation type="submission" date="2018-08" db="EMBL/GenBank/DDBJ databases">
        <title>Recombination of ecologically and evolutionarily significant loci maintains genetic cohesion in the Pseudomonas syringae species complex.</title>
        <authorList>
            <person name="Dillon M."/>
            <person name="Thakur S."/>
            <person name="Almeida R.N.D."/>
            <person name="Weir B.S."/>
            <person name="Guttman D.S."/>
        </authorList>
    </citation>
    <scope>NUCLEOTIDE SEQUENCE [LARGE SCALE GENOMIC DNA]</scope>
    <source>
        <strain evidence="2 3">NCPPB2445</strain>
    </source>
</reference>
<proteinExistence type="predicted"/>
<dbReference type="InterPro" id="IPR008979">
    <property type="entry name" value="Galactose-bd-like_sf"/>
</dbReference>
<dbReference type="AlphaFoldDB" id="A0A3M3EZ54"/>
<evidence type="ECO:0000313" key="3">
    <source>
        <dbReference type="Proteomes" id="UP000270661"/>
    </source>
</evidence>
<evidence type="ECO:0000313" key="2">
    <source>
        <dbReference type="EMBL" id="RMM54890.1"/>
    </source>
</evidence>
<comment type="caution">
    <text evidence="2">The sequence shown here is derived from an EMBL/GenBank/DDBJ whole genome shotgun (WGS) entry which is preliminary data.</text>
</comment>
<keyword evidence="3" id="KW-1185">Reference proteome</keyword>
<accession>A0A3M3EZ54</accession>
<dbReference type="SUPFAM" id="SSF49785">
    <property type="entry name" value="Galactose-binding domain-like"/>
    <property type="match status" value="1"/>
</dbReference>